<dbReference type="Proteomes" id="UP001501747">
    <property type="component" value="Unassembled WGS sequence"/>
</dbReference>
<dbReference type="EMBL" id="BAABAL010000006">
    <property type="protein sequence ID" value="GAA4002840.1"/>
    <property type="molecule type" value="Genomic_DNA"/>
</dbReference>
<sequence>MRYSDSPNDPFSALSALNDPFSALNAPNEAFAYPGAARGPYALNDSLRYLSALNDSFSTLNHTNAALARAHAPRALATDRSARPRSGPATAALRPRWVRNQCGIGYLWRNKCHIGYTKVHCGQWVVG</sequence>
<gene>
    <name evidence="1" type="ORF">GCM10022247_24630</name>
</gene>
<comment type="caution">
    <text evidence="1">The sequence shown here is derived from an EMBL/GenBank/DDBJ whole genome shotgun (WGS) entry which is preliminary data.</text>
</comment>
<proteinExistence type="predicted"/>
<accession>A0ABP7RW45</accession>
<evidence type="ECO:0000313" key="2">
    <source>
        <dbReference type="Proteomes" id="UP001501747"/>
    </source>
</evidence>
<keyword evidence="2" id="KW-1185">Reference proteome</keyword>
<evidence type="ECO:0000313" key="1">
    <source>
        <dbReference type="EMBL" id="GAA4002840.1"/>
    </source>
</evidence>
<reference evidence="2" key="1">
    <citation type="journal article" date="2019" name="Int. J. Syst. Evol. Microbiol.">
        <title>The Global Catalogue of Microorganisms (GCM) 10K type strain sequencing project: providing services to taxonomists for standard genome sequencing and annotation.</title>
        <authorList>
            <consortium name="The Broad Institute Genomics Platform"/>
            <consortium name="The Broad Institute Genome Sequencing Center for Infectious Disease"/>
            <person name="Wu L."/>
            <person name="Ma J."/>
        </authorList>
    </citation>
    <scope>NUCLEOTIDE SEQUENCE [LARGE SCALE GENOMIC DNA]</scope>
    <source>
        <strain evidence="2">JCM 17342</strain>
    </source>
</reference>
<protein>
    <submittedName>
        <fullName evidence="1">Uncharacterized protein</fullName>
    </submittedName>
</protein>
<organism evidence="1 2">
    <name type="scientific">Allokutzneria multivorans</name>
    <dbReference type="NCBI Taxonomy" id="1142134"/>
    <lineage>
        <taxon>Bacteria</taxon>
        <taxon>Bacillati</taxon>
        <taxon>Actinomycetota</taxon>
        <taxon>Actinomycetes</taxon>
        <taxon>Pseudonocardiales</taxon>
        <taxon>Pseudonocardiaceae</taxon>
        <taxon>Allokutzneria</taxon>
    </lineage>
</organism>
<name>A0ABP7RW45_9PSEU</name>